<dbReference type="SUPFAM" id="SSF56112">
    <property type="entry name" value="Protein kinase-like (PK-like)"/>
    <property type="match status" value="1"/>
</dbReference>
<feature type="compositionally biased region" description="Polar residues" evidence="13">
    <location>
        <begin position="383"/>
        <end position="392"/>
    </location>
</feature>
<dbReference type="PANTHER" id="PTHR24346:SF95">
    <property type="entry name" value="SPERM MOTILITY KINASE 3A"/>
    <property type="match status" value="1"/>
</dbReference>
<dbReference type="Pfam" id="PF00069">
    <property type="entry name" value="Pkinase"/>
    <property type="match status" value="1"/>
</dbReference>
<dbReference type="GO" id="GO:0004674">
    <property type="term" value="F:protein serine/threonine kinase activity"/>
    <property type="evidence" value="ECO:0007669"/>
    <property type="project" value="UniProtKB-KW"/>
</dbReference>
<evidence type="ECO:0000256" key="5">
    <source>
        <dbReference type="ARBA" id="ARBA00022777"/>
    </source>
</evidence>
<evidence type="ECO:0000313" key="17">
    <source>
        <dbReference type="Proteomes" id="UP000694547"/>
    </source>
</evidence>
<dbReference type="PROSITE" id="PS00108">
    <property type="entry name" value="PROTEIN_KINASE_ST"/>
    <property type="match status" value="1"/>
</dbReference>
<dbReference type="PROSITE" id="PS50011">
    <property type="entry name" value="PROTEIN_KINASE_DOM"/>
    <property type="match status" value="1"/>
</dbReference>
<dbReference type="FunFam" id="1.10.8.10:FF:000005">
    <property type="entry name" value="Non-specific serine/threonine protein kinase"/>
    <property type="match status" value="1"/>
</dbReference>
<dbReference type="CDD" id="cd14003">
    <property type="entry name" value="STKc_AMPK-like"/>
    <property type="match status" value="1"/>
</dbReference>
<dbReference type="RefSeq" id="XP_042118176.1">
    <property type="nucleotide sequence ID" value="XM_042262242.1"/>
</dbReference>
<evidence type="ECO:0000256" key="4">
    <source>
        <dbReference type="ARBA" id="ARBA00022741"/>
    </source>
</evidence>
<sequence length="496" mass="55762">MSSDTEEESSEPSTVPSIFGEEVFTRQYTILKALGQGGSAKVMLALHRLTGATVAVKALMKQEKRSEPPASEVDIMRMLRHPNIVSLLQVIETEWNIYLIMEVAEGEQLFNRIQKAGCLNEDEARSILVQLFSAIGYCHDKGVAHRDLKPDNVIVDEHGKVKIIDFGLGVRFRPGQKLEKPCGTFQFIPPEVFLGFPYDGPKADVWTLGVLLYYMVTGIVPFAGATLSELREQVLYGRYDIPYQLSKDLRSMISLLLTVNSRQRPTVRDLMSHPWLQKGEKTFTIQCNGDTSCPDLEIMAAMQNIGFDTQDIRQSLKHRKFNETMAVYYLLRGQACQDCDSNVHTKVMNPGATPFPSVEDPDMFSLPLRRRASEPSLRILVSPTENPDQSQSKEMDDPDLPEKTPNLGRGHKRSMTAPCIYLPRDIVIDVEDTSFSSSSRSEKASSGLEQSRTSISSSLQPRGWAGWKKRILACILRLCCCMSPHKRCPRKVYPPK</sequence>
<evidence type="ECO:0000256" key="13">
    <source>
        <dbReference type="SAM" id="MobiDB-lite"/>
    </source>
</evidence>
<evidence type="ECO:0000256" key="10">
    <source>
        <dbReference type="ARBA" id="ARBA00048679"/>
    </source>
</evidence>
<evidence type="ECO:0000256" key="3">
    <source>
        <dbReference type="ARBA" id="ARBA00022679"/>
    </source>
</evidence>
<feature type="region of interest" description="Disordered" evidence="13">
    <location>
        <begin position="375"/>
        <end position="411"/>
    </location>
</feature>
<dbReference type="CDD" id="cd14337">
    <property type="entry name" value="UBA_MARK_Par1"/>
    <property type="match status" value="1"/>
</dbReference>
<feature type="binding site" evidence="11">
    <location>
        <position position="57"/>
    </location>
    <ligand>
        <name>ATP</name>
        <dbReference type="ChEBI" id="CHEBI:30616"/>
    </ligand>
</feature>
<feature type="region of interest" description="Disordered" evidence="13">
    <location>
        <begin position="435"/>
        <end position="455"/>
    </location>
</feature>
<feature type="domain" description="Protein kinase" evidence="14">
    <location>
        <begin position="28"/>
        <end position="276"/>
    </location>
</feature>
<dbReference type="EC" id="2.7.11.1" evidence="1"/>
<evidence type="ECO:0000256" key="1">
    <source>
        <dbReference type="ARBA" id="ARBA00012513"/>
    </source>
</evidence>
<dbReference type="GO" id="GO:0005737">
    <property type="term" value="C:cytoplasm"/>
    <property type="evidence" value="ECO:0007669"/>
    <property type="project" value="TreeGrafter"/>
</dbReference>
<reference evidence="16" key="2">
    <citation type="submission" date="2025-08" db="UniProtKB">
        <authorList>
            <consortium name="Ensembl"/>
        </authorList>
    </citation>
    <scope>IDENTIFICATION</scope>
</reference>
<keyword evidence="4 11" id="KW-0547">Nucleotide-binding</keyword>
<dbReference type="SMART" id="SM00220">
    <property type="entry name" value="S_TKc"/>
    <property type="match status" value="1"/>
</dbReference>
<dbReference type="AlphaFoldDB" id="A0A8C8TPZ4"/>
<dbReference type="OrthoDB" id="9597001at2759"/>
<keyword evidence="17" id="KW-1185">Reference proteome</keyword>
<accession>A0A8C8TPZ4</accession>
<evidence type="ECO:0000256" key="6">
    <source>
        <dbReference type="ARBA" id="ARBA00022840"/>
    </source>
</evidence>
<keyword evidence="6 11" id="KW-0067">ATP-binding</keyword>
<keyword evidence="5" id="KW-0418">Kinase</keyword>
<evidence type="ECO:0000256" key="12">
    <source>
        <dbReference type="RuleBase" id="RU000304"/>
    </source>
</evidence>
<evidence type="ECO:0000256" key="7">
    <source>
        <dbReference type="ARBA" id="ARBA00037391"/>
    </source>
</evidence>
<dbReference type="GO" id="GO:0035556">
    <property type="term" value="P:intracellular signal transduction"/>
    <property type="evidence" value="ECO:0007669"/>
    <property type="project" value="TreeGrafter"/>
</dbReference>
<dbReference type="RefSeq" id="XP_042118177.1">
    <property type="nucleotide sequence ID" value="XM_042262243.1"/>
</dbReference>
<dbReference type="Proteomes" id="UP000694547">
    <property type="component" value="Chromosome 16"/>
</dbReference>
<evidence type="ECO:0000256" key="9">
    <source>
        <dbReference type="ARBA" id="ARBA00047899"/>
    </source>
</evidence>
<feature type="domain" description="UBA" evidence="15">
    <location>
        <begin position="293"/>
        <end position="333"/>
    </location>
</feature>
<evidence type="ECO:0000256" key="8">
    <source>
        <dbReference type="ARBA" id="ARBA00038181"/>
    </source>
</evidence>
<dbReference type="InterPro" id="IPR015940">
    <property type="entry name" value="UBA"/>
</dbReference>
<dbReference type="GeneTree" id="ENSGT00940000160886"/>
<name>A0A8C8TPZ4_PERMB</name>
<dbReference type="RefSeq" id="XP_042118175.1">
    <property type="nucleotide sequence ID" value="XM_042262241.1"/>
</dbReference>
<protein>
    <recommendedName>
        <fullName evidence="1">non-specific serine/threonine protein kinase</fullName>
        <ecNumber evidence="1">2.7.11.1</ecNumber>
    </recommendedName>
</protein>
<dbReference type="PROSITE" id="PS50030">
    <property type="entry name" value="UBA"/>
    <property type="match status" value="1"/>
</dbReference>
<dbReference type="InterPro" id="IPR000719">
    <property type="entry name" value="Prot_kinase_dom"/>
</dbReference>
<comment type="function">
    <text evidence="7">May play a role in sperm motility, especially in the regulation of flagellar function.</text>
</comment>
<dbReference type="Gene3D" id="1.10.510.10">
    <property type="entry name" value="Transferase(Phosphotransferase) domain 1"/>
    <property type="match status" value="1"/>
</dbReference>
<dbReference type="PROSITE" id="PS00107">
    <property type="entry name" value="PROTEIN_KINASE_ATP"/>
    <property type="match status" value="1"/>
</dbReference>
<dbReference type="RefSeq" id="XP_015860194.2">
    <property type="nucleotide sequence ID" value="XM_016004708.2"/>
</dbReference>
<comment type="catalytic activity">
    <reaction evidence="9">
        <text>L-threonyl-[protein] + ATP = O-phospho-L-threonyl-[protein] + ADP + H(+)</text>
        <dbReference type="Rhea" id="RHEA:46608"/>
        <dbReference type="Rhea" id="RHEA-COMP:11060"/>
        <dbReference type="Rhea" id="RHEA-COMP:11605"/>
        <dbReference type="ChEBI" id="CHEBI:15378"/>
        <dbReference type="ChEBI" id="CHEBI:30013"/>
        <dbReference type="ChEBI" id="CHEBI:30616"/>
        <dbReference type="ChEBI" id="CHEBI:61977"/>
        <dbReference type="ChEBI" id="CHEBI:456216"/>
        <dbReference type="EC" id="2.7.11.1"/>
    </reaction>
</comment>
<dbReference type="PANTHER" id="PTHR24346">
    <property type="entry name" value="MAP/MICROTUBULE AFFINITY-REGULATING KINASE"/>
    <property type="match status" value="1"/>
</dbReference>
<dbReference type="FunFam" id="1.10.510.10:FF:000592">
    <property type="entry name" value="CAMK family protein kinase"/>
    <property type="match status" value="1"/>
</dbReference>
<dbReference type="FunFam" id="3.30.200.20:FF:000003">
    <property type="entry name" value="Non-specific serine/threonine protein kinase"/>
    <property type="match status" value="1"/>
</dbReference>
<keyword evidence="3" id="KW-0808">Transferase</keyword>
<reference evidence="16 17" key="1">
    <citation type="submission" date="2018-10" db="EMBL/GenBank/DDBJ databases">
        <title>Improved assembly of the deer mouse Peromyscus maniculatus genome.</title>
        <authorList>
            <person name="Lassance J.-M."/>
            <person name="Hoekstra H.E."/>
        </authorList>
    </citation>
    <scope>NUCLEOTIDE SEQUENCE [LARGE SCALE GENOMIC DNA]</scope>
</reference>
<organism evidence="16 17">
    <name type="scientific">Peromyscus maniculatus bairdii</name>
    <name type="common">Prairie deer mouse</name>
    <dbReference type="NCBI Taxonomy" id="230844"/>
    <lineage>
        <taxon>Eukaryota</taxon>
        <taxon>Metazoa</taxon>
        <taxon>Chordata</taxon>
        <taxon>Craniata</taxon>
        <taxon>Vertebrata</taxon>
        <taxon>Euteleostomi</taxon>
        <taxon>Mammalia</taxon>
        <taxon>Eutheria</taxon>
        <taxon>Euarchontoglires</taxon>
        <taxon>Glires</taxon>
        <taxon>Rodentia</taxon>
        <taxon>Myomorpha</taxon>
        <taxon>Muroidea</taxon>
        <taxon>Cricetidae</taxon>
        <taxon>Neotominae</taxon>
        <taxon>Peromyscus</taxon>
    </lineage>
</organism>
<evidence type="ECO:0000313" key="16">
    <source>
        <dbReference type="Ensembl" id="ENSPEMP00000017243.2"/>
    </source>
</evidence>
<evidence type="ECO:0000256" key="2">
    <source>
        <dbReference type="ARBA" id="ARBA00022527"/>
    </source>
</evidence>
<reference evidence="16" key="3">
    <citation type="submission" date="2025-09" db="UniProtKB">
        <authorList>
            <consortium name="Ensembl"/>
        </authorList>
    </citation>
    <scope>IDENTIFICATION</scope>
</reference>
<dbReference type="InterPro" id="IPR017441">
    <property type="entry name" value="Protein_kinase_ATP_BS"/>
</dbReference>
<evidence type="ECO:0000256" key="11">
    <source>
        <dbReference type="PROSITE-ProRule" id="PRU10141"/>
    </source>
</evidence>
<comment type="similarity">
    <text evidence="8">Belongs to the protein kinase superfamily. CAMK Ser/Thr protein kinase family. Smok subfamily.</text>
</comment>
<dbReference type="InterPro" id="IPR008271">
    <property type="entry name" value="Ser/Thr_kinase_AS"/>
</dbReference>
<keyword evidence="2 12" id="KW-0723">Serine/threonine-protein kinase</keyword>
<dbReference type="InterPro" id="IPR011009">
    <property type="entry name" value="Kinase-like_dom_sf"/>
</dbReference>
<dbReference type="Ensembl" id="ENSPEMT00000021564.2">
    <property type="protein sequence ID" value="ENSPEMP00000017243.2"/>
    <property type="gene ID" value="ENSPEMG00000016223.2"/>
</dbReference>
<evidence type="ECO:0000259" key="14">
    <source>
        <dbReference type="PROSITE" id="PS50011"/>
    </source>
</evidence>
<dbReference type="GO" id="GO:0005524">
    <property type="term" value="F:ATP binding"/>
    <property type="evidence" value="ECO:0007669"/>
    <property type="project" value="UniProtKB-UniRule"/>
</dbReference>
<evidence type="ECO:0000259" key="15">
    <source>
        <dbReference type="PROSITE" id="PS50030"/>
    </source>
</evidence>
<gene>
    <name evidence="16" type="primary">LOC102922909</name>
</gene>
<comment type="catalytic activity">
    <reaction evidence="10">
        <text>L-seryl-[protein] + ATP = O-phospho-L-seryl-[protein] + ADP + H(+)</text>
        <dbReference type="Rhea" id="RHEA:17989"/>
        <dbReference type="Rhea" id="RHEA-COMP:9863"/>
        <dbReference type="Rhea" id="RHEA-COMP:11604"/>
        <dbReference type="ChEBI" id="CHEBI:15378"/>
        <dbReference type="ChEBI" id="CHEBI:29999"/>
        <dbReference type="ChEBI" id="CHEBI:30616"/>
        <dbReference type="ChEBI" id="CHEBI:83421"/>
        <dbReference type="ChEBI" id="CHEBI:456216"/>
        <dbReference type="EC" id="2.7.11.1"/>
    </reaction>
</comment>
<proteinExistence type="inferred from homology"/>